<evidence type="ECO:0000313" key="1">
    <source>
        <dbReference type="EMBL" id="PKY61569.1"/>
    </source>
</evidence>
<dbReference type="AlphaFoldDB" id="A0A2I1HRQ5"/>
<evidence type="ECO:0000313" key="2">
    <source>
        <dbReference type="Proteomes" id="UP000234323"/>
    </source>
</evidence>
<protein>
    <submittedName>
        <fullName evidence="1">Uncharacterized protein</fullName>
    </submittedName>
</protein>
<keyword evidence="2" id="KW-1185">Reference proteome</keyword>
<dbReference type="Proteomes" id="UP000234323">
    <property type="component" value="Unassembled WGS sequence"/>
</dbReference>
<dbReference type="VEuPathDB" id="FungiDB:RhiirA1_537612"/>
<proteinExistence type="predicted"/>
<dbReference type="EMBL" id="LLXI01005536">
    <property type="protein sequence ID" value="PKY61569.1"/>
    <property type="molecule type" value="Genomic_DNA"/>
</dbReference>
<accession>A0A2I1HRQ5</accession>
<name>A0A2I1HRQ5_9GLOM</name>
<sequence>MTLVHHNAFQLKFDWLIIFIIANEIDPNYTFIDRLKSLKYSDENLAKFVEKCKTIKPYNENIKFESYIKITKWLIQLCHNMDSLLKLWNDVLFHNNEIDRTIFKHFIDQIRKCVSRDDAVALEYHFKRLPGDFRYDVSEVFRSHTLFLLEGSNRKWTNENITAIVNLLHNDSLHWSKDEVIQLLELISQSHTLEILNLFPEILNDCFRSDLTDTKEKKISECCVVWFKNFIDKLNSSNESDLIFLMFQRLELVHPLLSQRINIWQNLSDIAIERTKNCQENQIFDAIKFIVQIKQNDVKKLFLDMVKEILNKHYPTND</sequence>
<gene>
    <name evidence="1" type="ORF">RhiirA4_449862</name>
</gene>
<dbReference type="VEuPathDB" id="FungiDB:FUN_012289"/>
<reference evidence="1 2" key="1">
    <citation type="submission" date="2015-10" db="EMBL/GenBank/DDBJ databases">
        <title>Genome analyses suggest a sexual origin of heterokaryosis in a supposedly ancient asexual fungus.</title>
        <authorList>
            <person name="Ropars J."/>
            <person name="Sedzielewska K."/>
            <person name="Noel J."/>
            <person name="Charron P."/>
            <person name="Farinelli L."/>
            <person name="Marton T."/>
            <person name="Kruger M."/>
            <person name="Pelin A."/>
            <person name="Brachmann A."/>
            <person name="Corradi N."/>
        </authorList>
    </citation>
    <scope>NUCLEOTIDE SEQUENCE [LARGE SCALE GENOMIC DNA]</scope>
    <source>
        <strain evidence="1 2">A4</strain>
    </source>
</reference>
<comment type="caution">
    <text evidence="1">The sequence shown here is derived from an EMBL/GenBank/DDBJ whole genome shotgun (WGS) entry which is preliminary data.</text>
</comment>
<organism evidence="1 2">
    <name type="scientific">Rhizophagus irregularis</name>
    <dbReference type="NCBI Taxonomy" id="588596"/>
    <lineage>
        <taxon>Eukaryota</taxon>
        <taxon>Fungi</taxon>
        <taxon>Fungi incertae sedis</taxon>
        <taxon>Mucoromycota</taxon>
        <taxon>Glomeromycotina</taxon>
        <taxon>Glomeromycetes</taxon>
        <taxon>Glomerales</taxon>
        <taxon>Glomeraceae</taxon>
        <taxon>Rhizophagus</taxon>
    </lineage>
</organism>